<comment type="caution">
    <text evidence="1">The sequence shown here is derived from an EMBL/GenBank/DDBJ whole genome shotgun (WGS) entry which is preliminary data.</text>
</comment>
<dbReference type="AlphaFoldDB" id="A0A934JB84"/>
<dbReference type="RefSeq" id="WP_199021456.1">
    <property type="nucleotide sequence ID" value="NZ_JAELUP010000107.1"/>
</dbReference>
<name>A0A934JB84_9BACL</name>
<dbReference type="EMBL" id="JAELUP010000107">
    <property type="protein sequence ID" value="MBJ6363862.1"/>
    <property type="molecule type" value="Genomic_DNA"/>
</dbReference>
<evidence type="ECO:0000313" key="1">
    <source>
        <dbReference type="EMBL" id="MBJ6363862.1"/>
    </source>
</evidence>
<protein>
    <submittedName>
        <fullName evidence="1">DUF2642 domain-containing protein</fullName>
    </submittedName>
</protein>
<organism evidence="1 2">
    <name type="scientific">Paenibacillus roseus</name>
    <dbReference type="NCBI Taxonomy" id="2798579"/>
    <lineage>
        <taxon>Bacteria</taxon>
        <taxon>Bacillati</taxon>
        <taxon>Bacillota</taxon>
        <taxon>Bacilli</taxon>
        <taxon>Bacillales</taxon>
        <taxon>Paenibacillaceae</taxon>
        <taxon>Paenibacillus</taxon>
    </lineage>
</organism>
<keyword evidence="2" id="KW-1185">Reference proteome</keyword>
<evidence type="ECO:0000313" key="2">
    <source>
        <dbReference type="Proteomes" id="UP000640274"/>
    </source>
</evidence>
<dbReference type="Proteomes" id="UP000640274">
    <property type="component" value="Unassembled WGS sequence"/>
</dbReference>
<sequence length="227" mass="24731">MERFGSLMGRRVELKLGGLAAAIEGTVAGWGQDILVLFNGYRYIYVPFRHVEQLAPGTYETETKIDAAEPVYSKEGAIHGNQPSCRKILTAARGVFSEIYFASGRPVHGYVSSVMNDYFIFCTPVHHTVAVSLQHLKYMSPYAPDASAPYNLSPGKLAPRPSPVTLARTFNVQLRKLEGELIVLNMGLLPSDTGVLAAAGEQMLELTGEAGGRSFIAYEQVQSVHVP</sequence>
<accession>A0A934JB84</accession>
<reference evidence="1" key="1">
    <citation type="submission" date="2020-12" db="EMBL/GenBank/DDBJ databases">
        <authorList>
            <person name="Huq M.A."/>
        </authorList>
    </citation>
    <scope>NUCLEOTIDE SEQUENCE</scope>
    <source>
        <strain evidence="1">MAHUQ-46</strain>
    </source>
</reference>
<gene>
    <name evidence="1" type="ORF">JFN88_21855</name>
</gene>
<proteinExistence type="predicted"/>